<dbReference type="GeneID" id="105038467"/>
<evidence type="ECO:0000256" key="1">
    <source>
        <dbReference type="SAM" id="Coils"/>
    </source>
</evidence>
<dbReference type="Proteomes" id="UP000504607">
    <property type="component" value="Chromosome 2"/>
</dbReference>
<dbReference type="OrthoDB" id="685187at2759"/>
<evidence type="ECO:0000313" key="4">
    <source>
        <dbReference type="RefSeq" id="XP_010912575.1"/>
    </source>
</evidence>
<organism evidence="3 4">
    <name type="scientific">Elaeis guineensis var. tenera</name>
    <name type="common">Oil palm</name>
    <dbReference type="NCBI Taxonomy" id="51953"/>
    <lineage>
        <taxon>Eukaryota</taxon>
        <taxon>Viridiplantae</taxon>
        <taxon>Streptophyta</taxon>
        <taxon>Embryophyta</taxon>
        <taxon>Tracheophyta</taxon>
        <taxon>Spermatophyta</taxon>
        <taxon>Magnoliopsida</taxon>
        <taxon>Liliopsida</taxon>
        <taxon>Arecaceae</taxon>
        <taxon>Arecoideae</taxon>
        <taxon>Cocoseae</taxon>
        <taxon>Elaeidinae</taxon>
        <taxon>Elaeis</taxon>
    </lineage>
</organism>
<evidence type="ECO:0000256" key="2">
    <source>
        <dbReference type="SAM" id="MobiDB-lite"/>
    </source>
</evidence>
<protein>
    <submittedName>
        <fullName evidence="4">WEB family protein At1g75720-like</fullName>
    </submittedName>
</protein>
<feature type="compositionally biased region" description="Pro residues" evidence="2">
    <location>
        <begin position="65"/>
        <end position="77"/>
    </location>
</feature>
<feature type="region of interest" description="Disordered" evidence="2">
    <location>
        <begin position="1"/>
        <end position="22"/>
    </location>
</feature>
<feature type="coiled-coil region" evidence="1">
    <location>
        <begin position="109"/>
        <end position="157"/>
    </location>
</feature>
<feature type="region of interest" description="Disordered" evidence="2">
    <location>
        <begin position="62"/>
        <end position="93"/>
    </location>
</feature>
<reference evidence="4" key="1">
    <citation type="submission" date="2025-08" db="UniProtKB">
        <authorList>
            <consortium name="RefSeq"/>
        </authorList>
    </citation>
    <scope>IDENTIFICATION</scope>
</reference>
<proteinExistence type="predicted"/>
<name>A0A6I9QQU0_ELAGV</name>
<dbReference type="FunCoup" id="A0A6I9QQU0">
    <property type="interactions" value="2610"/>
</dbReference>
<sequence>MEDHESSALSTMVTERPEVDTARPFRSVKEAIAVFGERFLAGHAYYQRTNSSVKLDAATPKPIYSLPPPPPPLPPKPIHSASSSPACCTSSASQFNQEGEDELIILSSLRKLEVELEETRRELMLLKERESETEIAVANLKKKLHKVMSKLTEMEATKAAEGGLAVERQSTEVQSDRWVNERTRDIEARFEYLPTLAQALSLGDIEADFGGRGKRKVQKKKPIIPLIGDMFSRKKGSSDLNTSLYSQSYYSVLS</sequence>
<gene>
    <name evidence="4" type="primary">LOC105038467</name>
</gene>
<dbReference type="RefSeq" id="XP_010912575.1">
    <property type="nucleotide sequence ID" value="XM_010914273.3"/>
</dbReference>
<keyword evidence="1" id="KW-0175">Coiled coil</keyword>
<evidence type="ECO:0000313" key="3">
    <source>
        <dbReference type="Proteomes" id="UP000504607"/>
    </source>
</evidence>
<feature type="compositionally biased region" description="Low complexity" evidence="2">
    <location>
        <begin position="78"/>
        <end position="93"/>
    </location>
</feature>
<dbReference type="KEGG" id="egu:105038467"/>
<keyword evidence="3" id="KW-1185">Reference proteome</keyword>
<dbReference type="InParanoid" id="A0A6I9QQU0"/>
<accession>A0A6I9QQU0</accession>
<dbReference type="AlphaFoldDB" id="A0A6I9QQU0"/>